<dbReference type="InterPro" id="IPR027417">
    <property type="entry name" value="P-loop_NTPase"/>
</dbReference>
<accession>A0A1F8GTI9</accession>
<dbReference type="SUPFAM" id="SSF52540">
    <property type="entry name" value="P-loop containing nucleoside triphosphate hydrolases"/>
    <property type="match status" value="1"/>
</dbReference>
<feature type="domain" description="Bacterial type II secretion system protein E" evidence="4">
    <location>
        <begin position="249"/>
        <end position="263"/>
    </location>
</feature>
<comment type="caution">
    <text evidence="5">The sequence shown here is derived from an EMBL/GenBank/DDBJ whole genome shotgun (WGS) entry which is preliminary data.</text>
</comment>
<dbReference type="Gene3D" id="3.40.50.300">
    <property type="entry name" value="P-loop containing nucleotide triphosphate hydrolases"/>
    <property type="match status" value="1"/>
</dbReference>
<dbReference type="GO" id="GO:0005524">
    <property type="term" value="F:ATP binding"/>
    <property type="evidence" value="ECO:0007669"/>
    <property type="project" value="UniProtKB-KW"/>
</dbReference>
<dbReference type="PROSITE" id="PS00662">
    <property type="entry name" value="T2SP_E"/>
    <property type="match status" value="1"/>
</dbReference>
<dbReference type="AlphaFoldDB" id="A0A1F8GTI9"/>
<dbReference type="Pfam" id="PF00437">
    <property type="entry name" value="T2SSE"/>
    <property type="match status" value="1"/>
</dbReference>
<dbReference type="Proteomes" id="UP000179047">
    <property type="component" value="Unassembled WGS sequence"/>
</dbReference>
<dbReference type="CDD" id="cd01129">
    <property type="entry name" value="PulE-GspE-like"/>
    <property type="match status" value="1"/>
</dbReference>
<evidence type="ECO:0000313" key="6">
    <source>
        <dbReference type="Proteomes" id="UP000179047"/>
    </source>
</evidence>
<dbReference type="InterPro" id="IPR003593">
    <property type="entry name" value="AAA+_ATPase"/>
</dbReference>
<evidence type="ECO:0000256" key="2">
    <source>
        <dbReference type="ARBA" id="ARBA00022741"/>
    </source>
</evidence>
<evidence type="ECO:0000256" key="1">
    <source>
        <dbReference type="ARBA" id="ARBA00006611"/>
    </source>
</evidence>
<organism evidence="5 6">
    <name type="scientific">Candidatus Yanofskybacteria bacterium RIFCSPLOWO2_01_FULL_49_25</name>
    <dbReference type="NCBI Taxonomy" id="1802701"/>
    <lineage>
        <taxon>Bacteria</taxon>
        <taxon>Candidatus Yanofskyibacteriota</taxon>
    </lineage>
</organism>
<dbReference type="STRING" id="1802701.A3A33_04270"/>
<dbReference type="GO" id="GO:0016887">
    <property type="term" value="F:ATP hydrolysis activity"/>
    <property type="evidence" value="ECO:0007669"/>
    <property type="project" value="TreeGrafter"/>
</dbReference>
<dbReference type="EMBL" id="MGKP01000025">
    <property type="protein sequence ID" value="OGN27956.1"/>
    <property type="molecule type" value="Genomic_DNA"/>
</dbReference>
<evidence type="ECO:0000256" key="3">
    <source>
        <dbReference type="ARBA" id="ARBA00022840"/>
    </source>
</evidence>
<dbReference type="PANTHER" id="PTHR30258">
    <property type="entry name" value="TYPE II SECRETION SYSTEM PROTEIN GSPE-RELATED"/>
    <property type="match status" value="1"/>
</dbReference>
<reference evidence="5 6" key="1">
    <citation type="journal article" date="2016" name="Nat. Commun.">
        <title>Thousands of microbial genomes shed light on interconnected biogeochemical processes in an aquifer system.</title>
        <authorList>
            <person name="Anantharaman K."/>
            <person name="Brown C.T."/>
            <person name="Hug L.A."/>
            <person name="Sharon I."/>
            <person name="Castelle C.J."/>
            <person name="Probst A.J."/>
            <person name="Thomas B.C."/>
            <person name="Singh A."/>
            <person name="Wilkins M.J."/>
            <person name="Karaoz U."/>
            <person name="Brodie E.L."/>
            <person name="Williams K.H."/>
            <person name="Hubbard S.S."/>
            <person name="Banfield J.F."/>
        </authorList>
    </citation>
    <scope>NUCLEOTIDE SEQUENCE [LARGE SCALE GENOMIC DNA]</scope>
</reference>
<gene>
    <name evidence="5" type="ORF">A3A33_04270</name>
</gene>
<protein>
    <recommendedName>
        <fullName evidence="4">Bacterial type II secretion system protein E domain-containing protein</fullName>
    </recommendedName>
</protein>
<comment type="similarity">
    <text evidence="1">Belongs to the GSP E family.</text>
</comment>
<name>A0A1F8GTI9_9BACT</name>
<keyword evidence="3" id="KW-0067">ATP-binding</keyword>
<keyword evidence="2" id="KW-0547">Nucleotide-binding</keyword>
<dbReference type="GO" id="GO:0005886">
    <property type="term" value="C:plasma membrane"/>
    <property type="evidence" value="ECO:0007669"/>
    <property type="project" value="TreeGrafter"/>
</dbReference>
<dbReference type="PANTHER" id="PTHR30258:SF1">
    <property type="entry name" value="PROTEIN TRANSPORT PROTEIN HOFB HOMOLOG"/>
    <property type="match status" value="1"/>
</dbReference>
<dbReference type="SMART" id="SM00382">
    <property type="entry name" value="AAA"/>
    <property type="match status" value="1"/>
</dbReference>
<dbReference type="InterPro" id="IPR001482">
    <property type="entry name" value="T2SS/T4SS_dom"/>
</dbReference>
<evidence type="ECO:0000313" key="5">
    <source>
        <dbReference type="EMBL" id="OGN27956.1"/>
    </source>
</evidence>
<sequence length="441" mass="48747">MVFERYKFQKKKSDISRGIVRIGEGEIDALQAQIKDVGDLKERITSMPTTQLLDVLIAGALKIGASDIHFEPEEKTIRIRYRLDGLLTDIVDFSPTAYKEILSRVKLNSGLKINIHKTSQDGRFTIREKNKDIEVRVSILPGAYGENIVMRLLDPASIRQKLEDLGMREDTLETCKRLLQKTTGTILTTGPTGAGKTTTLYAFLQFINTPDVKIITLEDPVEYHIEGISQTQVNETAGYTFADGLRSIVRQDPDVILVGEIRDQETAEIAMQAALTGHLVLSTVHTNDSAGTIPRLIDLGVKPVTIAPALNAAMAQRLVRRLCTACAKKQKVTPDDLALFKKYLADLPKMISIPELADAMEILYARGCATCNNTGYQGRIGVYEIFEIDDDLQRLILTSPAVTDVQGMAVKKGMVTMLQDGLLKALHGMTSTEEVMRVIGE</sequence>
<proteinExistence type="inferred from homology"/>
<evidence type="ECO:0000259" key="4">
    <source>
        <dbReference type="PROSITE" id="PS00662"/>
    </source>
</evidence>
<dbReference type="Gene3D" id="3.30.450.90">
    <property type="match status" value="1"/>
</dbReference>